<accession>F2L0E2</accession>
<gene>
    <name evidence="1" type="ordered locus">TUZN_1144</name>
</gene>
<dbReference type="Proteomes" id="UP000008138">
    <property type="component" value="Chromosome"/>
</dbReference>
<dbReference type="EMBL" id="CP002590">
    <property type="protein sequence ID" value="AEA12624.1"/>
    <property type="molecule type" value="Genomic_DNA"/>
</dbReference>
<dbReference type="Gene3D" id="3.30.530.20">
    <property type="match status" value="1"/>
</dbReference>
<dbReference type="SUPFAM" id="SSF55961">
    <property type="entry name" value="Bet v1-like"/>
    <property type="match status" value="1"/>
</dbReference>
<dbReference type="HOGENOM" id="CLU_131895_1_0_2"/>
<dbReference type="AlphaFoldDB" id="F2L0E2"/>
<dbReference type="KEGG" id="tuz:TUZN_1144"/>
<evidence type="ECO:0000313" key="2">
    <source>
        <dbReference type="Proteomes" id="UP000008138"/>
    </source>
</evidence>
<sequence length="136" mass="15335">MIGSIKFRVERRVDDVEGVWRRLSRLEDMPKYWGGHRRVEVLGVSSGIYSLRITFAFPGPLNTGYAEAAVDEARREVLLNYIRGPFTGVVRNSVAGGVLASDWDIVLSPLFVPLKPWVSSHFRKGAEHALERLSRP</sequence>
<dbReference type="InterPro" id="IPR023393">
    <property type="entry name" value="START-like_dom_sf"/>
</dbReference>
<keyword evidence="2" id="KW-1185">Reference proteome</keyword>
<dbReference type="OrthoDB" id="7914at2157"/>
<dbReference type="GeneID" id="10360673"/>
<evidence type="ECO:0000313" key="1">
    <source>
        <dbReference type="EMBL" id="AEA12624.1"/>
    </source>
</evidence>
<proteinExistence type="predicted"/>
<reference key="2">
    <citation type="submission" date="2011-03" db="EMBL/GenBank/DDBJ databases">
        <title>Complete genome sequence of the thermoacidophilic crenarchaeon Thermoproteus uzoniensis 768-20.</title>
        <authorList>
            <person name="Mardanov A.V."/>
            <person name="Gumerov V.M."/>
            <person name="Beletsky A.V."/>
            <person name="Prokofeva M.I."/>
            <person name="Bonch-Osmolovskaya E.A."/>
            <person name="Ravin N.V."/>
            <person name="Skryabin K.G."/>
        </authorList>
    </citation>
    <scope>NUCLEOTIDE SEQUENCE</scope>
    <source>
        <strain>768-20</strain>
    </source>
</reference>
<dbReference type="eggNOG" id="arCOG05400">
    <property type="taxonomic scope" value="Archaea"/>
</dbReference>
<name>F2L0E2_THEU7</name>
<protein>
    <recommendedName>
        <fullName evidence="3">Coenzyme Q-binding protein COQ10 START domain-containing protein</fullName>
    </recommendedName>
</protein>
<organism evidence="1 2">
    <name type="scientific">Thermoproteus uzoniensis (strain 768-20)</name>
    <dbReference type="NCBI Taxonomy" id="999630"/>
    <lineage>
        <taxon>Archaea</taxon>
        <taxon>Thermoproteota</taxon>
        <taxon>Thermoprotei</taxon>
        <taxon>Thermoproteales</taxon>
        <taxon>Thermoproteaceae</taxon>
        <taxon>Thermoproteus</taxon>
    </lineage>
</organism>
<dbReference type="RefSeq" id="WP_013679960.1">
    <property type="nucleotide sequence ID" value="NC_015315.1"/>
</dbReference>
<reference evidence="1 2" key="1">
    <citation type="journal article" date="2011" name="J. Bacteriol.">
        <title>Complete genome sequence of the thermoacidophilic crenarchaeon Thermoproteus uzoniensis 768-20.</title>
        <authorList>
            <person name="Mardanov A.V."/>
            <person name="Gumerov V.M."/>
            <person name="Beletsky A.V."/>
            <person name="Prokofeva M.I."/>
            <person name="Bonch-Osmolovskaya E.A."/>
            <person name="Ravin N.V."/>
            <person name="Skryabin K.G."/>
        </authorList>
    </citation>
    <scope>NUCLEOTIDE SEQUENCE [LARGE SCALE GENOMIC DNA]</scope>
    <source>
        <strain evidence="1 2">768-20</strain>
    </source>
</reference>
<evidence type="ECO:0008006" key="3">
    <source>
        <dbReference type="Google" id="ProtNLM"/>
    </source>
</evidence>